<evidence type="ECO:0000256" key="6">
    <source>
        <dbReference type="ARBA" id="ARBA00048348"/>
    </source>
</evidence>
<dbReference type="InterPro" id="IPR001765">
    <property type="entry name" value="Carbonic_anhydrase"/>
</dbReference>
<keyword evidence="5 8" id="KW-0456">Lyase</keyword>
<evidence type="ECO:0000256" key="5">
    <source>
        <dbReference type="ARBA" id="ARBA00023239"/>
    </source>
</evidence>
<dbReference type="Proteomes" id="UP000027222">
    <property type="component" value="Unassembled WGS sequence"/>
</dbReference>
<dbReference type="GO" id="GO:0004089">
    <property type="term" value="F:carbonate dehydratase activity"/>
    <property type="evidence" value="ECO:0007669"/>
    <property type="project" value="UniProtKB-UniRule"/>
</dbReference>
<dbReference type="AlphaFoldDB" id="A0A067T685"/>
<name>A0A067T685_GALM3</name>
<keyword evidence="10" id="KW-1185">Reference proteome</keyword>
<reference evidence="10" key="1">
    <citation type="journal article" date="2014" name="Proc. Natl. Acad. Sci. U.S.A.">
        <title>Extensive sampling of basidiomycete genomes demonstrates inadequacy of the white-rot/brown-rot paradigm for wood decay fungi.</title>
        <authorList>
            <person name="Riley R."/>
            <person name="Salamov A.A."/>
            <person name="Brown D.W."/>
            <person name="Nagy L.G."/>
            <person name="Floudas D."/>
            <person name="Held B.W."/>
            <person name="Levasseur A."/>
            <person name="Lombard V."/>
            <person name="Morin E."/>
            <person name="Otillar R."/>
            <person name="Lindquist E.A."/>
            <person name="Sun H."/>
            <person name="LaButti K.M."/>
            <person name="Schmutz J."/>
            <person name="Jabbour D."/>
            <person name="Luo H."/>
            <person name="Baker S.E."/>
            <person name="Pisabarro A.G."/>
            <person name="Walton J.D."/>
            <person name="Blanchette R.A."/>
            <person name="Henrissat B."/>
            <person name="Martin F."/>
            <person name="Cullen D."/>
            <person name="Hibbett D.S."/>
            <person name="Grigoriev I.V."/>
        </authorList>
    </citation>
    <scope>NUCLEOTIDE SEQUENCE [LARGE SCALE GENOMIC DNA]</scope>
    <source>
        <strain evidence="10">CBS 339.88</strain>
    </source>
</reference>
<sequence>MEDYATYLPPLVLTHQEGHTPPKQKPTIFWIGCCDAKVSEAEVLPEKEIFVQRNIANQFQAIDANALASLAYAVSLSTIDEIMIVGHTDCGGVQACYDVAQGKARPPLHWSLWNWLHGLTILAKAHTKLTPYQLTQLNVIQQVNNVRAVLGTLTNRPLKVGGYLYDIVEKKLVVVE</sequence>
<keyword evidence="4 7" id="KW-0862">Zinc</keyword>
<evidence type="ECO:0000313" key="9">
    <source>
        <dbReference type="EMBL" id="KDR77862.1"/>
    </source>
</evidence>
<comment type="catalytic activity">
    <reaction evidence="6 8">
        <text>hydrogencarbonate + H(+) = CO2 + H2O</text>
        <dbReference type="Rhea" id="RHEA:10748"/>
        <dbReference type="ChEBI" id="CHEBI:15377"/>
        <dbReference type="ChEBI" id="CHEBI:15378"/>
        <dbReference type="ChEBI" id="CHEBI:16526"/>
        <dbReference type="ChEBI" id="CHEBI:17544"/>
        <dbReference type="EC" id="4.2.1.1"/>
    </reaction>
</comment>
<gene>
    <name evidence="9" type="ORF">GALMADRAFT_138031</name>
</gene>
<protein>
    <recommendedName>
        <fullName evidence="2 8">Carbonic anhydrase</fullName>
        <ecNumber evidence="2 8">4.2.1.1</ecNumber>
    </recommendedName>
    <alternativeName>
        <fullName evidence="8">Carbonate dehydratase</fullName>
    </alternativeName>
</protein>
<evidence type="ECO:0000256" key="7">
    <source>
        <dbReference type="PIRSR" id="PIRSR601765-1"/>
    </source>
</evidence>
<evidence type="ECO:0000256" key="3">
    <source>
        <dbReference type="ARBA" id="ARBA00022723"/>
    </source>
</evidence>
<dbReference type="EMBL" id="KL142375">
    <property type="protein sequence ID" value="KDR77862.1"/>
    <property type="molecule type" value="Genomic_DNA"/>
</dbReference>
<comment type="similarity">
    <text evidence="1 8">Belongs to the beta-class carbonic anhydrase family.</text>
</comment>
<feature type="binding site" evidence="7">
    <location>
        <position position="90"/>
    </location>
    <ligand>
        <name>Zn(2+)</name>
        <dbReference type="ChEBI" id="CHEBI:29105"/>
    </ligand>
</feature>
<dbReference type="SUPFAM" id="SSF53056">
    <property type="entry name" value="beta-carbonic anhydrase, cab"/>
    <property type="match status" value="1"/>
</dbReference>
<dbReference type="GO" id="GO:0034599">
    <property type="term" value="P:cellular response to oxidative stress"/>
    <property type="evidence" value="ECO:0007669"/>
    <property type="project" value="TreeGrafter"/>
</dbReference>
<dbReference type="EC" id="4.2.1.1" evidence="2 8"/>
<evidence type="ECO:0000256" key="4">
    <source>
        <dbReference type="ARBA" id="ARBA00022833"/>
    </source>
</evidence>
<organism evidence="9 10">
    <name type="scientific">Galerina marginata (strain CBS 339.88)</name>
    <dbReference type="NCBI Taxonomy" id="685588"/>
    <lineage>
        <taxon>Eukaryota</taxon>
        <taxon>Fungi</taxon>
        <taxon>Dikarya</taxon>
        <taxon>Basidiomycota</taxon>
        <taxon>Agaricomycotina</taxon>
        <taxon>Agaricomycetes</taxon>
        <taxon>Agaricomycetidae</taxon>
        <taxon>Agaricales</taxon>
        <taxon>Agaricineae</taxon>
        <taxon>Strophariaceae</taxon>
        <taxon>Galerina</taxon>
    </lineage>
</organism>
<keyword evidence="3 7" id="KW-0479">Metal-binding</keyword>
<dbReference type="STRING" id="685588.A0A067T685"/>
<dbReference type="PANTHER" id="PTHR11002">
    <property type="entry name" value="CARBONIC ANHYDRASE"/>
    <property type="match status" value="1"/>
</dbReference>
<feature type="binding site" evidence="7">
    <location>
        <position position="35"/>
    </location>
    <ligand>
        <name>Zn(2+)</name>
        <dbReference type="ChEBI" id="CHEBI:29105"/>
    </ligand>
</feature>
<dbReference type="Pfam" id="PF00484">
    <property type="entry name" value="Pro_CA"/>
    <property type="match status" value="1"/>
</dbReference>
<dbReference type="GO" id="GO:0071244">
    <property type="term" value="P:cellular response to carbon dioxide"/>
    <property type="evidence" value="ECO:0007669"/>
    <property type="project" value="TreeGrafter"/>
</dbReference>
<accession>A0A067T685</accession>
<dbReference type="OrthoDB" id="10248475at2759"/>
<proteinExistence type="inferred from homology"/>
<evidence type="ECO:0000256" key="1">
    <source>
        <dbReference type="ARBA" id="ARBA00006217"/>
    </source>
</evidence>
<evidence type="ECO:0000256" key="8">
    <source>
        <dbReference type="RuleBase" id="RU003956"/>
    </source>
</evidence>
<feature type="binding site" evidence="7">
    <location>
        <position position="33"/>
    </location>
    <ligand>
        <name>Zn(2+)</name>
        <dbReference type="ChEBI" id="CHEBI:29105"/>
    </ligand>
</feature>
<dbReference type="HOGENOM" id="CLU_053879_3_2_1"/>
<dbReference type="InterPro" id="IPR036874">
    <property type="entry name" value="Carbonic_anhydrase_sf"/>
</dbReference>
<feature type="binding site" evidence="7">
    <location>
        <position position="87"/>
    </location>
    <ligand>
        <name>Zn(2+)</name>
        <dbReference type="ChEBI" id="CHEBI:29105"/>
    </ligand>
</feature>
<dbReference type="Gene3D" id="3.40.1050.10">
    <property type="entry name" value="Carbonic anhydrase"/>
    <property type="match status" value="1"/>
</dbReference>
<evidence type="ECO:0000313" key="10">
    <source>
        <dbReference type="Proteomes" id="UP000027222"/>
    </source>
</evidence>
<dbReference type="GO" id="GO:0008270">
    <property type="term" value="F:zinc ion binding"/>
    <property type="evidence" value="ECO:0007669"/>
    <property type="project" value="UniProtKB-UniRule"/>
</dbReference>
<dbReference type="PANTHER" id="PTHR11002:SF76">
    <property type="entry name" value="CARBONIC ANHYDRASE"/>
    <property type="match status" value="1"/>
</dbReference>
<comment type="function">
    <text evidence="8">Reversible hydration of carbon dioxide.</text>
</comment>
<comment type="cofactor">
    <cofactor evidence="7">
        <name>Zn(2+)</name>
        <dbReference type="ChEBI" id="CHEBI:29105"/>
    </cofactor>
    <text evidence="7">Binds 1 zinc ion per subunit.</text>
</comment>
<dbReference type="SMART" id="SM00947">
    <property type="entry name" value="Pro_CA"/>
    <property type="match status" value="1"/>
</dbReference>
<evidence type="ECO:0000256" key="2">
    <source>
        <dbReference type="ARBA" id="ARBA00012925"/>
    </source>
</evidence>